<accession>A0A9X1HXR9</accession>
<keyword evidence="6" id="KW-0812">Transmembrane</keyword>
<dbReference type="InterPro" id="IPR006260">
    <property type="entry name" value="TonB/TolA_C"/>
</dbReference>
<keyword evidence="7" id="KW-0653">Protein transport</keyword>
<dbReference type="NCBIfam" id="TIGR01352">
    <property type="entry name" value="tonB_Cterm"/>
    <property type="match status" value="1"/>
</dbReference>
<protein>
    <submittedName>
        <fullName evidence="11">TonB family protein</fullName>
    </submittedName>
</protein>
<reference evidence="11" key="1">
    <citation type="submission" date="2021-09" db="EMBL/GenBank/DDBJ databases">
        <title>Fulvivirga sp. isolated from coastal sediment.</title>
        <authorList>
            <person name="Yu H."/>
        </authorList>
    </citation>
    <scope>NUCLEOTIDE SEQUENCE</scope>
    <source>
        <strain evidence="11">1062</strain>
    </source>
</reference>
<dbReference type="GO" id="GO:0055085">
    <property type="term" value="P:transmembrane transport"/>
    <property type="evidence" value="ECO:0007669"/>
    <property type="project" value="InterPro"/>
</dbReference>
<comment type="subcellular location">
    <subcellularLocation>
        <location evidence="1">Cell inner membrane</location>
        <topology evidence="1">Single-pass membrane protein</topology>
        <orientation evidence="1">Periplasmic side</orientation>
    </subcellularLocation>
</comment>
<dbReference type="RefSeq" id="WP_225699287.1">
    <property type="nucleotide sequence ID" value="NZ_JAIXNE010000006.1"/>
</dbReference>
<evidence type="ECO:0000256" key="3">
    <source>
        <dbReference type="ARBA" id="ARBA00022448"/>
    </source>
</evidence>
<dbReference type="PROSITE" id="PS52015">
    <property type="entry name" value="TONB_CTD"/>
    <property type="match status" value="1"/>
</dbReference>
<evidence type="ECO:0000256" key="8">
    <source>
        <dbReference type="ARBA" id="ARBA00022989"/>
    </source>
</evidence>
<keyword evidence="12" id="KW-1185">Reference proteome</keyword>
<dbReference type="PANTHER" id="PTHR33446:SF2">
    <property type="entry name" value="PROTEIN TONB"/>
    <property type="match status" value="1"/>
</dbReference>
<dbReference type="EMBL" id="JAIXNE010000006">
    <property type="protein sequence ID" value="MCA6078427.1"/>
    <property type="molecule type" value="Genomic_DNA"/>
</dbReference>
<dbReference type="GO" id="GO:0098797">
    <property type="term" value="C:plasma membrane protein complex"/>
    <property type="evidence" value="ECO:0007669"/>
    <property type="project" value="TreeGrafter"/>
</dbReference>
<organism evidence="11 12">
    <name type="scientific">Fulvivirga sedimenti</name>
    <dbReference type="NCBI Taxonomy" id="2879465"/>
    <lineage>
        <taxon>Bacteria</taxon>
        <taxon>Pseudomonadati</taxon>
        <taxon>Bacteroidota</taxon>
        <taxon>Cytophagia</taxon>
        <taxon>Cytophagales</taxon>
        <taxon>Fulvivirgaceae</taxon>
        <taxon>Fulvivirga</taxon>
    </lineage>
</organism>
<dbReference type="Pfam" id="PF03544">
    <property type="entry name" value="TonB_C"/>
    <property type="match status" value="1"/>
</dbReference>
<evidence type="ECO:0000256" key="9">
    <source>
        <dbReference type="ARBA" id="ARBA00023136"/>
    </source>
</evidence>
<proteinExistence type="inferred from homology"/>
<dbReference type="PANTHER" id="PTHR33446">
    <property type="entry name" value="PROTEIN TONB-RELATED"/>
    <property type="match status" value="1"/>
</dbReference>
<dbReference type="Proteomes" id="UP001139409">
    <property type="component" value="Unassembled WGS sequence"/>
</dbReference>
<evidence type="ECO:0000256" key="1">
    <source>
        <dbReference type="ARBA" id="ARBA00004383"/>
    </source>
</evidence>
<sequence length="221" mass="25311">METRKHPQLDIYRHSGLFFQIGLLVTLLLVVSAFEWRSVQEDPEIDFSNWKGDDIDLILPTKIPEVKRPPKPKKVNIIPATEPDEIKLEELSLDQLESPETPEIEVIISDLPPVEIIEEVDYASQKPEPVGGYDAFYEYIAKNMKYPRIAQQRQVEGKVYVSFLVDEYGNMTNIAIAKGIGSGCDEEALRVMENAPKWIPGRHNGRMVRVRMIVPIHFKLN</sequence>
<gene>
    <name evidence="11" type="ORF">LDX50_26375</name>
</gene>
<evidence type="ECO:0000313" key="11">
    <source>
        <dbReference type="EMBL" id="MCA6078427.1"/>
    </source>
</evidence>
<evidence type="ECO:0000256" key="4">
    <source>
        <dbReference type="ARBA" id="ARBA00022475"/>
    </source>
</evidence>
<dbReference type="SUPFAM" id="SSF74653">
    <property type="entry name" value="TolA/TonB C-terminal domain"/>
    <property type="match status" value="1"/>
</dbReference>
<keyword evidence="5" id="KW-0997">Cell inner membrane</keyword>
<dbReference type="GO" id="GO:0031992">
    <property type="term" value="F:energy transducer activity"/>
    <property type="evidence" value="ECO:0007669"/>
    <property type="project" value="InterPro"/>
</dbReference>
<comment type="similarity">
    <text evidence="2">Belongs to the TonB family.</text>
</comment>
<evidence type="ECO:0000256" key="7">
    <source>
        <dbReference type="ARBA" id="ARBA00022927"/>
    </source>
</evidence>
<dbReference type="Gene3D" id="3.30.1150.10">
    <property type="match status" value="1"/>
</dbReference>
<evidence type="ECO:0000259" key="10">
    <source>
        <dbReference type="PROSITE" id="PS52015"/>
    </source>
</evidence>
<dbReference type="InterPro" id="IPR051045">
    <property type="entry name" value="TonB-dependent_transducer"/>
</dbReference>
<evidence type="ECO:0000256" key="2">
    <source>
        <dbReference type="ARBA" id="ARBA00006555"/>
    </source>
</evidence>
<evidence type="ECO:0000313" key="12">
    <source>
        <dbReference type="Proteomes" id="UP001139409"/>
    </source>
</evidence>
<dbReference type="AlphaFoldDB" id="A0A9X1HXR9"/>
<dbReference type="GO" id="GO:0015031">
    <property type="term" value="P:protein transport"/>
    <property type="evidence" value="ECO:0007669"/>
    <property type="project" value="UniProtKB-KW"/>
</dbReference>
<feature type="domain" description="TonB C-terminal" evidence="10">
    <location>
        <begin position="131"/>
        <end position="221"/>
    </location>
</feature>
<dbReference type="PRINTS" id="PR01374">
    <property type="entry name" value="TONBPROTEIN"/>
</dbReference>
<comment type="caution">
    <text evidence="11">The sequence shown here is derived from an EMBL/GenBank/DDBJ whole genome shotgun (WGS) entry which is preliminary data.</text>
</comment>
<dbReference type="GO" id="GO:0015891">
    <property type="term" value="P:siderophore transport"/>
    <property type="evidence" value="ECO:0007669"/>
    <property type="project" value="InterPro"/>
</dbReference>
<dbReference type="InterPro" id="IPR003538">
    <property type="entry name" value="TonB"/>
</dbReference>
<keyword evidence="9" id="KW-0472">Membrane</keyword>
<keyword evidence="3" id="KW-0813">Transport</keyword>
<evidence type="ECO:0000256" key="5">
    <source>
        <dbReference type="ARBA" id="ARBA00022519"/>
    </source>
</evidence>
<name>A0A9X1HXR9_9BACT</name>
<dbReference type="InterPro" id="IPR037682">
    <property type="entry name" value="TonB_C"/>
</dbReference>
<keyword evidence="8" id="KW-1133">Transmembrane helix</keyword>
<dbReference type="GO" id="GO:0030288">
    <property type="term" value="C:outer membrane-bounded periplasmic space"/>
    <property type="evidence" value="ECO:0007669"/>
    <property type="project" value="InterPro"/>
</dbReference>
<evidence type="ECO:0000256" key="6">
    <source>
        <dbReference type="ARBA" id="ARBA00022692"/>
    </source>
</evidence>
<keyword evidence="4" id="KW-1003">Cell membrane</keyword>